<dbReference type="InterPro" id="IPR050153">
    <property type="entry name" value="Metal_Ion_Import_ABC"/>
</dbReference>
<dbReference type="GO" id="GO:0005524">
    <property type="term" value="F:ATP binding"/>
    <property type="evidence" value="ECO:0007669"/>
    <property type="project" value="UniProtKB-KW"/>
</dbReference>
<dbReference type="Pfam" id="PF00005">
    <property type="entry name" value="ABC_tran"/>
    <property type="match status" value="1"/>
</dbReference>
<keyword evidence="7" id="KW-1185">Reference proteome</keyword>
<evidence type="ECO:0000256" key="4">
    <source>
        <dbReference type="ARBA" id="ARBA00022840"/>
    </source>
</evidence>
<dbReference type="FunFam" id="3.40.50.300:FF:000134">
    <property type="entry name" value="Iron-enterobactin ABC transporter ATP-binding protein"/>
    <property type="match status" value="1"/>
</dbReference>
<dbReference type="Proteomes" id="UP000273044">
    <property type="component" value="Chromosome"/>
</dbReference>
<dbReference type="PROSITE" id="PS50893">
    <property type="entry name" value="ABC_TRANSPORTER_2"/>
    <property type="match status" value="1"/>
</dbReference>
<name>A0A448MUF8_9ACTN</name>
<comment type="similarity">
    <text evidence="1">Belongs to the ABC transporter superfamily.</text>
</comment>
<evidence type="ECO:0000256" key="3">
    <source>
        <dbReference type="ARBA" id="ARBA00022741"/>
    </source>
</evidence>
<dbReference type="InterPro" id="IPR003593">
    <property type="entry name" value="AAA+_ATPase"/>
</dbReference>
<dbReference type="GO" id="GO:0016887">
    <property type="term" value="F:ATP hydrolysis activity"/>
    <property type="evidence" value="ECO:0007669"/>
    <property type="project" value="InterPro"/>
</dbReference>
<evidence type="ECO:0000259" key="5">
    <source>
        <dbReference type="PROSITE" id="PS50893"/>
    </source>
</evidence>
<dbReference type="PANTHER" id="PTHR42734:SF5">
    <property type="entry name" value="IRON TRANSPORT SYSTEM ATP-BINDING PROTEIN HI_0361-RELATED"/>
    <property type="match status" value="1"/>
</dbReference>
<dbReference type="EMBL" id="LR134406">
    <property type="protein sequence ID" value="VEH68772.1"/>
    <property type="molecule type" value="Genomic_DNA"/>
</dbReference>
<dbReference type="AlphaFoldDB" id="A0A448MUF8"/>
<reference evidence="6 7" key="1">
    <citation type="submission" date="2018-12" db="EMBL/GenBank/DDBJ databases">
        <authorList>
            <consortium name="Pathogen Informatics"/>
        </authorList>
    </citation>
    <scope>NUCLEOTIDE SEQUENCE [LARGE SCALE GENOMIC DNA]</scope>
    <source>
        <strain evidence="6 7">NCTC12967</strain>
    </source>
</reference>
<protein>
    <submittedName>
        <fullName evidence="6">Uncharacterized ABC transporter ATP-binding protein HI_1470</fullName>
    </submittedName>
</protein>
<keyword evidence="2" id="KW-0813">Transport</keyword>
<evidence type="ECO:0000313" key="7">
    <source>
        <dbReference type="Proteomes" id="UP000273044"/>
    </source>
</evidence>
<dbReference type="Gene3D" id="3.40.50.300">
    <property type="entry name" value="P-loop containing nucleotide triphosphate hydrolases"/>
    <property type="match status" value="1"/>
</dbReference>
<dbReference type="RefSeq" id="WP_061788045.1">
    <property type="nucleotide sequence ID" value="NZ_CAURRE010000124.1"/>
</dbReference>
<keyword evidence="3" id="KW-0547">Nucleotide-binding</keyword>
<dbReference type="GeneID" id="64405540"/>
<sequence length="238" mass="25738">MTAALSVSGLSFAYRDSLVLREVTLDLPQGVVLGVIGPNGAGKSTLLKAVVGLLKPAKGTVACFGQPLQKVRRRVGYMRQASSVDWDFPTTVSDVVLMGTYGGLGWFRRPGTKERDVAAAALRRVGIPHLAHRPISQLSGGERQRTFLARLLAQQSDLLLLDEPFAGVDAASQETITRVLHGLRDEGRTVVIVHHDLATVPTLCDWTCLLNRTVMGFGPTKEVFTDEMVKQAYGLATT</sequence>
<feature type="domain" description="ABC transporter" evidence="5">
    <location>
        <begin position="5"/>
        <end position="236"/>
    </location>
</feature>
<dbReference type="InterPro" id="IPR003439">
    <property type="entry name" value="ABC_transporter-like_ATP-bd"/>
</dbReference>
<dbReference type="SMART" id="SM00382">
    <property type="entry name" value="AAA"/>
    <property type="match status" value="1"/>
</dbReference>
<keyword evidence="4 6" id="KW-0067">ATP-binding</keyword>
<organism evidence="6 7">
    <name type="scientific">Arachnia propionica</name>
    <dbReference type="NCBI Taxonomy" id="1750"/>
    <lineage>
        <taxon>Bacteria</taxon>
        <taxon>Bacillati</taxon>
        <taxon>Actinomycetota</taxon>
        <taxon>Actinomycetes</taxon>
        <taxon>Propionibacteriales</taxon>
        <taxon>Propionibacteriaceae</taxon>
        <taxon>Arachnia</taxon>
    </lineage>
</organism>
<gene>
    <name evidence="6" type="ORF">NCTC12967_00029</name>
</gene>
<evidence type="ECO:0000256" key="2">
    <source>
        <dbReference type="ARBA" id="ARBA00022448"/>
    </source>
</evidence>
<accession>A0A448MUF8</accession>
<evidence type="ECO:0000313" key="6">
    <source>
        <dbReference type="EMBL" id="VEH68772.1"/>
    </source>
</evidence>
<dbReference type="CDD" id="cd03235">
    <property type="entry name" value="ABC_Metallic_Cations"/>
    <property type="match status" value="1"/>
</dbReference>
<dbReference type="PANTHER" id="PTHR42734">
    <property type="entry name" value="METAL TRANSPORT SYSTEM ATP-BINDING PROTEIN TM_0124-RELATED"/>
    <property type="match status" value="1"/>
</dbReference>
<evidence type="ECO:0000256" key="1">
    <source>
        <dbReference type="ARBA" id="ARBA00005417"/>
    </source>
</evidence>
<dbReference type="InterPro" id="IPR027417">
    <property type="entry name" value="P-loop_NTPase"/>
</dbReference>
<proteinExistence type="inferred from homology"/>
<dbReference type="SUPFAM" id="SSF52540">
    <property type="entry name" value="P-loop containing nucleoside triphosphate hydrolases"/>
    <property type="match status" value="1"/>
</dbReference>